<proteinExistence type="predicted"/>
<comment type="caution">
    <text evidence="2">The sequence shown here is derived from an EMBL/GenBank/DDBJ whole genome shotgun (WGS) entry which is preliminary data.</text>
</comment>
<evidence type="ECO:0000313" key="2">
    <source>
        <dbReference type="EMBL" id="MBP2056564.1"/>
    </source>
</evidence>
<protein>
    <submittedName>
        <fullName evidence="2">Uncharacterized protein</fullName>
    </submittedName>
</protein>
<accession>A0ABS4MA65</accession>
<dbReference type="Proteomes" id="UP001519309">
    <property type="component" value="Unassembled WGS sequence"/>
</dbReference>
<feature type="region of interest" description="Disordered" evidence="1">
    <location>
        <begin position="1"/>
        <end position="29"/>
    </location>
</feature>
<evidence type="ECO:0000313" key="3">
    <source>
        <dbReference type="Proteomes" id="UP001519309"/>
    </source>
</evidence>
<organism evidence="2 3">
    <name type="scientific">Streptomyces griseochromogenes</name>
    <dbReference type="NCBI Taxonomy" id="68214"/>
    <lineage>
        <taxon>Bacteria</taxon>
        <taxon>Bacillati</taxon>
        <taxon>Actinomycetota</taxon>
        <taxon>Actinomycetes</taxon>
        <taxon>Kitasatosporales</taxon>
        <taxon>Streptomycetaceae</taxon>
        <taxon>Streptomyces</taxon>
    </lineage>
</organism>
<gene>
    <name evidence="2" type="ORF">J2Z21_009583</name>
</gene>
<evidence type="ECO:0000256" key="1">
    <source>
        <dbReference type="SAM" id="MobiDB-lite"/>
    </source>
</evidence>
<dbReference type="EMBL" id="JAGGLP010000050">
    <property type="protein sequence ID" value="MBP2056564.1"/>
    <property type="molecule type" value="Genomic_DNA"/>
</dbReference>
<reference evidence="2 3" key="1">
    <citation type="submission" date="2021-03" db="EMBL/GenBank/DDBJ databases">
        <title>Genomic Encyclopedia of Type Strains, Phase IV (KMG-IV): sequencing the most valuable type-strain genomes for metagenomic binning, comparative biology and taxonomic classification.</title>
        <authorList>
            <person name="Goeker M."/>
        </authorList>
    </citation>
    <scope>NUCLEOTIDE SEQUENCE [LARGE SCALE GENOMIC DNA]</scope>
    <source>
        <strain evidence="2 3">DSM 40499</strain>
    </source>
</reference>
<name>A0ABS4MA65_9ACTN</name>
<sequence length="29" mass="3144">MAKKKPQAGEPEGTRLAMDLPTATKESAW</sequence>
<keyword evidence="3" id="KW-1185">Reference proteome</keyword>